<dbReference type="EMBL" id="RDQH01000340">
    <property type="protein sequence ID" value="RXH77228.1"/>
    <property type="molecule type" value="Genomic_DNA"/>
</dbReference>
<dbReference type="Gene3D" id="2.60.40.150">
    <property type="entry name" value="C2 domain"/>
    <property type="match status" value="1"/>
</dbReference>
<comment type="pathway">
    <text evidence="1">Lipid metabolism; prostaglandin biosynthesis.</text>
</comment>
<dbReference type="InterPro" id="IPR004045">
    <property type="entry name" value="Glutathione_S-Trfase_N"/>
</dbReference>
<evidence type="ECO:0000256" key="7">
    <source>
        <dbReference type="ARBA" id="ARBA00022692"/>
    </source>
</evidence>
<dbReference type="STRING" id="3750.A0A498I053"/>
<keyword evidence="7" id="KW-0812">Transmembrane</keyword>
<protein>
    <recommendedName>
        <fullName evidence="3">Prostaglandin E synthase 2</fullName>
        <ecNumber evidence="2">5.3.99.3</ecNumber>
    </recommendedName>
    <alternativeName>
        <fullName evidence="16">Microsomal prostaglandin E synthase 2</fullName>
    </alternativeName>
</protein>
<dbReference type="AlphaFoldDB" id="A0A498I053"/>
<evidence type="ECO:0000256" key="8">
    <source>
        <dbReference type="ARBA" id="ARBA00022832"/>
    </source>
</evidence>
<dbReference type="GO" id="GO:0001516">
    <property type="term" value="P:prostaglandin biosynthetic process"/>
    <property type="evidence" value="ECO:0007669"/>
    <property type="project" value="UniProtKB-UniPathway"/>
</dbReference>
<dbReference type="CDD" id="cd03040">
    <property type="entry name" value="GST_N_mPGES2"/>
    <property type="match status" value="1"/>
</dbReference>
<evidence type="ECO:0000259" key="21">
    <source>
        <dbReference type="PROSITE" id="PS50404"/>
    </source>
</evidence>
<dbReference type="InterPro" id="IPR036249">
    <property type="entry name" value="Thioredoxin-like_sf"/>
</dbReference>
<evidence type="ECO:0000256" key="9">
    <source>
        <dbReference type="ARBA" id="ARBA00022989"/>
    </source>
</evidence>
<dbReference type="InterPro" id="IPR034334">
    <property type="entry name" value="PGES2"/>
</dbReference>
<dbReference type="InterPro" id="IPR036282">
    <property type="entry name" value="Glutathione-S-Trfase_C_sf"/>
</dbReference>
<evidence type="ECO:0000256" key="2">
    <source>
        <dbReference type="ARBA" id="ARBA00012203"/>
    </source>
</evidence>
<gene>
    <name evidence="22" type="ORF">DVH24_023502</name>
</gene>
<dbReference type="SFLD" id="SFLDG01203">
    <property type="entry name" value="Prostaglandin_E_synthase_like1"/>
    <property type="match status" value="1"/>
</dbReference>
<evidence type="ECO:0000256" key="4">
    <source>
        <dbReference type="ARBA" id="ARBA00022501"/>
    </source>
</evidence>
<dbReference type="Pfam" id="PF13417">
    <property type="entry name" value="GST_N_3"/>
    <property type="match status" value="1"/>
</dbReference>
<dbReference type="SMART" id="SM00028">
    <property type="entry name" value="TPR"/>
    <property type="match status" value="3"/>
</dbReference>
<dbReference type="SUPFAM" id="SSF52833">
    <property type="entry name" value="Thioredoxin-like"/>
    <property type="match status" value="1"/>
</dbReference>
<evidence type="ECO:0000256" key="12">
    <source>
        <dbReference type="ARBA" id="ARBA00023160"/>
    </source>
</evidence>
<dbReference type="InterPro" id="IPR019734">
    <property type="entry name" value="TPR_rpt"/>
</dbReference>
<evidence type="ECO:0000256" key="3">
    <source>
        <dbReference type="ARBA" id="ARBA00019474"/>
    </source>
</evidence>
<dbReference type="InterPro" id="IPR011990">
    <property type="entry name" value="TPR-like_helical_dom_sf"/>
</dbReference>
<dbReference type="Pfam" id="PF00168">
    <property type="entry name" value="C2"/>
    <property type="match status" value="1"/>
</dbReference>
<dbReference type="CDD" id="cd03197">
    <property type="entry name" value="GST_C_mPGES2"/>
    <property type="match status" value="1"/>
</dbReference>
<dbReference type="SUPFAM" id="SSF75304">
    <property type="entry name" value="Amidase signature (AS) enzymes"/>
    <property type="match status" value="1"/>
</dbReference>
<dbReference type="InterPro" id="IPR040079">
    <property type="entry name" value="Glutathione_S-Trfase"/>
</dbReference>
<dbReference type="PROSITE" id="PS50404">
    <property type="entry name" value="GST_NTER"/>
    <property type="match status" value="1"/>
</dbReference>
<evidence type="ECO:0000259" key="20">
    <source>
        <dbReference type="PROSITE" id="PS50004"/>
    </source>
</evidence>
<evidence type="ECO:0000256" key="17">
    <source>
        <dbReference type="ARBA" id="ARBA00037847"/>
    </source>
</evidence>
<dbReference type="EC" id="5.3.99.3" evidence="2"/>
<keyword evidence="5" id="KW-0444">Lipid biosynthesis</keyword>
<dbReference type="PROSITE" id="PS50004">
    <property type="entry name" value="C2"/>
    <property type="match status" value="1"/>
</dbReference>
<dbReference type="SFLD" id="SFLDG01182">
    <property type="entry name" value="Prostaglandin_E_synthase_like"/>
    <property type="match status" value="1"/>
</dbReference>
<evidence type="ECO:0000256" key="15">
    <source>
        <dbReference type="ARBA" id="ARBA00023931"/>
    </source>
</evidence>
<evidence type="ECO:0000256" key="11">
    <source>
        <dbReference type="ARBA" id="ARBA00023136"/>
    </source>
</evidence>
<comment type="caution">
    <text evidence="22">The sequence shown here is derived from an EMBL/GenBank/DDBJ whole genome shotgun (WGS) entry which is preliminary data.</text>
</comment>
<accession>A0A498I053</accession>
<evidence type="ECO:0000313" key="22">
    <source>
        <dbReference type="EMBL" id="RXH77228.1"/>
    </source>
</evidence>
<evidence type="ECO:0000256" key="16">
    <source>
        <dbReference type="ARBA" id="ARBA00031041"/>
    </source>
</evidence>
<dbReference type="InterPro" id="IPR023631">
    <property type="entry name" value="Amidase_dom"/>
</dbReference>
<dbReference type="GO" id="GO:0050220">
    <property type="term" value="F:prostaglandin-E synthase activity"/>
    <property type="evidence" value="ECO:0007669"/>
    <property type="project" value="UniProtKB-EC"/>
</dbReference>
<evidence type="ECO:0000256" key="13">
    <source>
        <dbReference type="ARBA" id="ARBA00023235"/>
    </source>
</evidence>
<dbReference type="PROSITE" id="PS51354">
    <property type="entry name" value="GLUTAREDOXIN_2"/>
    <property type="match status" value="1"/>
</dbReference>
<dbReference type="GO" id="GO:0012505">
    <property type="term" value="C:endomembrane system"/>
    <property type="evidence" value="ECO:0007669"/>
    <property type="project" value="UniProtKB-SubCell"/>
</dbReference>
<keyword evidence="18" id="KW-0802">TPR repeat</keyword>
<feature type="chain" id="PRO_5019799602" description="Prostaglandin E synthase 2" evidence="19">
    <location>
        <begin position="21"/>
        <end position="1076"/>
    </location>
</feature>
<keyword evidence="4" id="KW-0644">Prostaglandin metabolism</keyword>
<dbReference type="Pfam" id="PF13181">
    <property type="entry name" value="TPR_8"/>
    <property type="match status" value="1"/>
</dbReference>
<dbReference type="Gene3D" id="1.20.1050.10">
    <property type="match status" value="1"/>
</dbReference>
<keyword evidence="6" id="KW-0643">Prostaglandin biosynthesis</keyword>
<comment type="catalytic activity">
    <reaction evidence="15">
        <text>prostaglandin H2 = prostaglandin E2</text>
        <dbReference type="Rhea" id="RHEA:12893"/>
        <dbReference type="ChEBI" id="CHEBI:57405"/>
        <dbReference type="ChEBI" id="CHEBI:606564"/>
        <dbReference type="EC" id="5.3.99.3"/>
    </reaction>
    <physiologicalReaction direction="left-to-right" evidence="15">
        <dbReference type="Rhea" id="RHEA:12894"/>
    </physiologicalReaction>
</comment>
<dbReference type="InterPro" id="IPR011767">
    <property type="entry name" value="GLR_AS"/>
</dbReference>
<keyword evidence="10" id="KW-0443">Lipid metabolism</keyword>
<dbReference type="PANTHER" id="PTHR46310:SF5">
    <property type="entry name" value="OUTER ENVELOPE PROTEIN 64, CHLOROPLASTIC"/>
    <property type="match status" value="1"/>
</dbReference>
<dbReference type="SUPFAM" id="SSF48452">
    <property type="entry name" value="TPR-like"/>
    <property type="match status" value="1"/>
</dbReference>
<dbReference type="CDD" id="cd04038">
    <property type="entry name" value="C2_ArfGAP"/>
    <property type="match status" value="1"/>
</dbReference>
<feature type="signal peptide" evidence="19">
    <location>
        <begin position="1"/>
        <end position="20"/>
    </location>
</feature>
<dbReference type="Gene3D" id="3.40.30.10">
    <property type="entry name" value="Glutaredoxin"/>
    <property type="match status" value="1"/>
</dbReference>
<dbReference type="InterPro" id="IPR036928">
    <property type="entry name" value="AS_sf"/>
</dbReference>
<dbReference type="PROSITE" id="PS50005">
    <property type="entry name" value="TPR"/>
    <property type="match status" value="1"/>
</dbReference>
<dbReference type="Pfam" id="PF01425">
    <property type="entry name" value="Amidase"/>
    <property type="match status" value="1"/>
</dbReference>
<evidence type="ECO:0000256" key="14">
    <source>
        <dbReference type="ARBA" id="ARBA00023930"/>
    </source>
</evidence>
<dbReference type="SMART" id="SM00239">
    <property type="entry name" value="C2"/>
    <property type="match status" value="1"/>
</dbReference>
<name>A0A498I053_MALDO</name>
<evidence type="ECO:0000256" key="6">
    <source>
        <dbReference type="ARBA" id="ARBA00022585"/>
    </source>
</evidence>
<comment type="subcellular location">
    <subcellularLocation>
        <location evidence="17">Endomembrane system</location>
        <topology evidence="17">Single-pass membrane protein</topology>
    </subcellularLocation>
</comment>
<keyword evidence="8" id="KW-0276">Fatty acid metabolism</keyword>
<feature type="repeat" description="TPR" evidence="18">
    <location>
        <begin position="861"/>
        <end position="894"/>
    </location>
</feature>
<dbReference type="UniPathway" id="UPA00662"/>
<comment type="catalytic activity">
    <reaction evidence="14">
        <text>prostaglandin H2 = (12S)-hydroxy-(5Z,8E,10E)-heptadecatrienoate + malonaldehyde</text>
        <dbReference type="Rhea" id="RHEA:48644"/>
        <dbReference type="ChEBI" id="CHEBI:57405"/>
        <dbReference type="ChEBI" id="CHEBI:90694"/>
        <dbReference type="ChEBI" id="CHEBI:566274"/>
    </reaction>
    <physiologicalReaction direction="left-to-right" evidence="14">
        <dbReference type="Rhea" id="RHEA:48645"/>
    </physiologicalReaction>
</comment>
<dbReference type="PROSITE" id="PS00195">
    <property type="entry name" value="GLUTAREDOXIN_1"/>
    <property type="match status" value="1"/>
</dbReference>
<evidence type="ECO:0000313" key="23">
    <source>
        <dbReference type="Proteomes" id="UP000290289"/>
    </source>
</evidence>
<dbReference type="SFLD" id="SFLDS00019">
    <property type="entry name" value="Glutathione_Transferase_(cytos"/>
    <property type="match status" value="1"/>
</dbReference>
<evidence type="ECO:0000256" key="10">
    <source>
        <dbReference type="ARBA" id="ARBA00023098"/>
    </source>
</evidence>
<evidence type="ECO:0000256" key="18">
    <source>
        <dbReference type="PROSITE-ProRule" id="PRU00339"/>
    </source>
</evidence>
<dbReference type="Proteomes" id="UP000290289">
    <property type="component" value="Chromosome 14"/>
</dbReference>
<keyword evidence="9" id="KW-1133">Transmembrane helix</keyword>
<dbReference type="InterPro" id="IPR034335">
    <property type="entry name" value="PGES2_C"/>
</dbReference>
<dbReference type="InterPro" id="IPR035892">
    <property type="entry name" value="C2_domain_sf"/>
</dbReference>
<evidence type="ECO:0000256" key="1">
    <source>
        <dbReference type="ARBA" id="ARBA00004702"/>
    </source>
</evidence>
<keyword evidence="23" id="KW-1185">Reference proteome</keyword>
<dbReference type="Gene3D" id="3.90.1300.10">
    <property type="entry name" value="Amidase signature (AS) domain"/>
    <property type="match status" value="1"/>
</dbReference>
<keyword evidence="19" id="KW-0732">Signal</keyword>
<sequence>MRRASTLASLPLLSRSLSTAHGGAAVTSAPTTYGLLQVALYGTTSTGSQVPRRWLDSFYGGSGRKLAIGVAGTLASVAVATSLAPEVYAKEPPPAALVPKEVVLYQYEACPFCNKVKAFLDYHDIPYKVVEVNPLSKKEIKWSDYQKVPILMVDGEQLVDSSAIIDQLNSKIVPERSAASSSDDDEEKKWRQWVDNHLVHMLSPNIYRNTSEALESFDYITSNGNFSYTEKISVKYAGAAAMYFVSKKLKKKYNITDERASLYEAAETWVDALNGRDFLGGSKPNLADLAVFGVLRPIRYLRSGKDMVEHTRIGEWYSRMERAAANLWVLLGLGLAGILLMTRKLKKTIREDFGAFVERLQLLPPPQPAPPKAPHPLTGLTFAVSDVFEIEGHVTGFGHPDWGRTHDAASRTCPVVSTLVEGGATCTGITVVDELAYSITGENKHYGTPTNPAASSRKPGGSSSGAAVAVAADLVDFSLGLDTVGGVRVPAGSCGIIGFRASHGSVSHAGFIPVSTSLDTVGWFARDPNVLRRVGHVLLQLPYAVSRSPRQIVIADDCFQEVKIPVDRIVQVVIKSTEKLFGKQVLKHENIGDYCNSKVPSLKKFHGLKTNGEVKTSSLKLLANVVQFLQRHEFRHNHGEWIDSVKPVLESATSAQICGPLEASDEEIEICKSIRNELRAAVSSLLKDDGILVIPTIADPPAKLGGKEMLSEDFRNRTFGLLSIASLSGCCQVTAPLGFYDKCPVSVSFIARHGGDRFLLDALHTMYMSLQEQADIASKSRSSKNALTKEQSAEIAKEKGNQAYKDREWQKAIGFYSEAIKLSGNNATYYSNRAQAYLEVGSFIQAEADCTKAINLDKKNVKAYFRRGTAREMLGYYKEAIEDFRHTLVLEPTNKRAAVAAEKLRKLFLKSLMENLLGLLRIRVKRGVNLAVRDVRSSDPYVVIKMGKQKLKTRVIKKDINPEWNEDLTLSITDPSIPIKLTVFDHDTFSKDDKMGDAEFGISPYLEALKMNLEGVPSGTTVSRIQPDRANCLAEESCIQWKDGKVVQDMCLRLRNVECGEVEVQLQWIDLPVIII</sequence>
<evidence type="ECO:0000256" key="19">
    <source>
        <dbReference type="SAM" id="SignalP"/>
    </source>
</evidence>
<dbReference type="SUPFAM" id="SSF49562">
    <property type="entry name" value="C2 domain (Calcium/lipid-binding domain, CaLB)"/>
    <property type="match status" value="1"/>
</dbReference>
<evidence type="ECO:0000256" key="5">
    <source>
        <dbReference type="ARBA" id="ARBA00022516"/>
    </source>
</evidence>
<proteinExistence type="predicted"/>
<feature type="domain" description="GST N-terminal" evidence="21">
    <location>
        <begin position="100"/>
        <end position="176"/>
    </location>
</feature>
<dbReference type="SUPFAM" id="SSF47616">
    <property type="entry name" value="GST C-terminal domain-like"/>
    <property type="match status" value="1"/>
</dbReference>
<feature type="domain" description="C2" evidence="20">
    <location>
        <begin position="900"/>
        <end position="1015"/>
    </location>
</feature>
<dbReference type="InterPro" id="IPR000008">
    <property type="entry name" value="C2_dom"/>
</dbReference>
<dbReference type="FunFam" id="3.90.1300.10:FF:000004">
    <property type="entry name" value="Outer envelope protein 64, mitochondrial"/>
    <property type="match status" value="1"/>
</dbReference>
<dbReference type="Gene3D" id="1.25.40.10">
    <property type="entry name" value="Tetratricopeptide repeat domain"/>
    <property type="match status" value="1"/>
</dbReference>
<reference evidence="22 23" key="1">
    <citation type="submission" date="2018-10" db="EMBL/GenBank/DDBJ databases">
        <title>A high-quality apple genome assembly.</title>
        <authorList>
            <person name="Hu J."/>
        </authorList>
    </citation>
    <scope>NUCLEOTIDE SEQUENCE [LARGE SCALE GENOMIC DNA]</scope>
    <source>
        <strain evidence="23">cv. HFTH1</strain>
        <tissue evidence="22">Young leaf</tissue>
    </source>
</reference>
<keyword evidence="11" id="KW-0472">Membrane</keyword>
<keyword evidence="12" id="KW-0275">Fatty acid biosynthesis</keyword>
<keyword evidence="13" id="KW-0413">Isomerase</keyword>
<organism evidence="22 23">
    <name type="scientific">Malus domestica</name>
    <name type="common">Apple</name>
    <name type="synonym">Pyrus malus</name>
    <dbReference type="NCBI Taxonomy" id="3750"/>
    <lineage>
        <taxon>Eukaryota</taxon>
        <taxon>Viridiplantae</taxon>
        <taxon>Streptophyta</taxon>
        <taxon>Embryophyta</taxon>
        <taxon>Tracheophyta</taxon>
        <taxon>Spermatophyta</taxon>
        <taxon>Magnoliopsida</taxon>
        <taxon>eudicotyledons</taxon>
        <taxon>Gunneridae</taxon>
        <taxon>Pentapetalae</taxon>
        <taxon>rosids</taxon>
        <taxon>fabids</taxon>
        <taxon>Rosales</taxon>
        <taxon>Rosaceae</taxon>
        <taxon>Amygdaloideae</taxon>
        <taxon>Maleae</taxon>
        <taxon>Malus</taxon>
    </lineage>
</organism>
<dbReference type="PANTHER" id="PTHR46310">
    <property type="entry name" value="AMIDASE 1"/>
    <property type="match status" value="1"/>
</dbReference>